<evidence type="ECO:0000313" key="2">
    <source>
        <dbReference type="EMBL" id="KAK8590151.1"/>
    </source>
</evidence>
<name>A0ABR2G0V7_9ROSI</name>
<evidence type="ECO:0000313" key="3">
    <source>
        <dbReference type="Proteomes" id="UP001472677"/>
    </source>
</evidence>
<gene>
    <name evidence="2" type="ORF">V6N12_024534</name>
</gene>
<organism evidence="2 3">
    <name type="scientific">Hibiscus sabdariffa</name>
    <name type="common">roselle</name>
    <dbReference type="NCBI Taxonomy" id="183260"/>
    <lineage>
        <taxon>Eukaryota</taxon>
        <taxon>Viridiplantae</taxon>
        <taxon>Streptophyta</taxon>
        <taxon>Embryophyta</taxon>
        <taxon>Tracheophyta</taxon>
        <taxon>Spermatophyta</taxon>
        <taxon>Magnoliopsida</taxon>
        <taxon>eudicotyledons</taxon>
        <taxon>Gunneridae</taxon>
        <taxon>Pentapetalae</taxon>
        <taxon>rosids</taxon>
        <taxon>malvids</taxon>
        <taxon>Malvales</taxon>
        <taxon>Malvaceae</taxon>
        <taxon>Malvoideae</taxon>
        <taxon>Hibiscus</taxon>
    </lineage>
</organism>
<feature type="compositionally biased region" description="Polar residues" evidence="1">
    <location>
        <begin position="66"/>
        <end position="81"/>
    </location>
</feature>
<feature type="region of interest" description="Disordered" evidence="1">
    <location>
        <begin position="18"/>
        <end position="39"/>
    </location>
</feature>
<feature type="region of interest" description="Disordered" evidence="1">
    <location>
        <begin position="59"/>
        <end position="81"/>
    </location>
</feature>
<accession>A0ABR2G0V7</accession>
<sequence>MAEMMDLMNAMAKEKGTIKLEDKSVEGQSGKLRGRGSIHEQATASRYNVENPFVIRVNESEGGASETVSSKTMTNPVKAQD</sequence>
<reference evidence="2 3" key="1">
    <citation type="journal article" date="2024" name="G3 (Bethesda)">
        <title>Genome assembly of Hibiscus sabdariffa L. provides insights into metabolisms of medicinal natural products.</title>
        <authorList>
            <person name="Kim T."/>
        </authorList>
    </citation>
    <scope>NUCLEOTIDE SEQUENCE [LARGE SCALE GENOMIC DNA]</scope>
    <source>
        <strain evidence="2">TK-2024</strain>
        <tissue evidence="2">Old leaves</tissue>
    </source>
</reference>
<dbReference type="Proteomes" id="UP001472677">
    <property type="component" value="Unassembled WGS sequence"/>
</dbReference>
<evidence type="ECO:0000256" key="1">
    <source>
        <dbReference type="SAM" id="MobiDB-lite"/>
    </source>
</evidence>
<protein>
    <submittedName>
        <fullName evidence="2">Uncharacterized protein</fullName>
    </submittedName>
</protein>
<comment type="caution">
    <text evidence="2">The sequence shown here is derived from an EMBL/GenBank/DDBJ whole genome shotgun (WGS) entry which is preliminary data.</text>
</comment>
<keyword evidence="3" id="KW-1185">Reference proteome</keyword>
<proteinExistence type="predicted"/>
<dbReference type="EMBL" id="JBBPBM010000004">
    <property type="protein sequence ID" value="KAK8590151.1"/>
    <property type="molecule type" value="Genomic_DNA"/>
</dbReference>